<evidence type="ECO:0000313" key="2">
    <source>
        <dbReference type="Proteomes" id="UP000681035"/>
    </source>
</evidence>
<accession>A0A810Q4I8</accession>
<keyword evidence="2" id="KW-1185">Reference proteome</keyword>
<proteinExistence type="predicted"/>
<protein>
    <submittedName>
        <fullName evidence="1">Uncharacterized protein</fullName>
    </submittedName>
</protein>
<evidence type="ECO:0000313" key="1">
    <source>
        <dbReference type="EMBL" id="BCK81177.1"/>
    </source>
</evidence>
<dbReference type="EMBL" id="AP023418">
    <property type="protein sequence ID" value="BCK81177.1"/>
    <property type="molecule type" value="Genomic_DNA"/>
</dbReference>
<dbReference type="RefSeq" id="WP_213541940.1">
    <property type="nucleotide sequence ID" value="NZ_AP023418.1"/>
</dbReference>
<reference evidence="1" key="1">
    <citation type="submission" date="2020-09" db="EMBL/GenBank/DDBJ databases">
        <title>New species isolated from human feces.</title>
        <authorList>
            <person name="Kitahara M."/>
            <person name="Shigeno Y."/>
            <person name="Shime M."/>
            <person name="Matsumoto Y."/>
            <person name="Nakamura S."/>
            <person name="Motooka D."/>
            <person name="Fukuoka S."/>
            <person name="Nishikawa H."/>
            <person name="Benno Y."/>
        </authorList>
    </citation>
    <scope>NUCLEOTIDE SEQUENCE</scope>
    <source>
        <strain evidence="1">MM50</strain>
    </source>
</reference>
<name>A0A810Q4I8_9FIRM</name>
<sequence length="136" mass="16343">MDPFLARTMVESLSKGINPLSGRVLPLNDSCSNEKIQDALIEILDHCTIESNEQYLFRIKQEKVQERKQRREENRKKYPRCMEFWSKEEERQLIQMHHRGANIYMIANVLKRTPTAIENRLKKIQERPIYRNKKSR</sequence>
<gene>
    <name evidence="1" type="ORF">MM50RIKEN_09400</name>
</gene>
<dbReference type="AlphaFoldDB" id="A0A810Q4I8"/>
<dbReference type="Proteomes" id="UP000681035">
    <property type="component" value="Chromosome"/>
</dbReference>
<organism evidence="1 2">
    <name type="scientific">Vescimonas coprocola</name>
    <dbReference type="NCBI Taxonomy" id="2714355"/>
    <lineage>
        <taxon>Bacteria</taxon>
        <taxon>Bacillati</taxon>
        <taxon>Bacillota</taxon>
        <taxon>Clostridia</taxon>
        <taxon>Eubacteriales</taxon>
        <taxon>Oscillospiraceae</taxon>
        <taxon>Vescimonas</taxon>
    </lineage>
</organism>
<dbReference type="KEGG" id="vcop:MM50RIKEN_09400"/>